<proteinExistence type="predicted"/>
<gene>
    <name evidence="1" type="ORF">J5U23_01851</name>
</gene>
<dbReference type="KEGG" id="sshi:J5U23_01851"/>
<dbReference type="AlphaFoldDB" id="A0A8F5GU31"/>
<sequence length="197" mass="22073">MNKAELLFNAYRNRSEIIPFPLAESEAKEVGKEFAKMLVNSEGLGGYKIAKSGIGVLTKPMITTSSDIELWFKSHKLEVEIIALVCNGTVEKTFLGLELPATRFTTWELPSYYAIADNVHAARLYVGPEIDPPYGSFKLYINDALVGEGEPKYKLEERVRKDMEGYVSLGVFIGPISIYKGDRVRVEGKKEINVKFV</sequence>
<evidence type="ECO:0000313" key="2">
    <source>
        <dbReference type="Proteomes" id="UP000694018"/>
    </source>
</evidence>
<dbReference type="GeneID" id="65563364"/>
<dbReference type="EMBL" id="CP077717">
    <property type="protein sequence ID" value="QXJ28982.1"/>
    <property type="molecule type" value="Genomic_DNA"/>
</dbReference>
<accession>A0A8F5GU31</accession>
<dbReference type="RefSeq" id="WP_218265957.1">
    <property type="nucleotide sequence ID" value="NZ_CP077717.1"/>
</dbReference>
<dbReference type="Proteomes" id="UP000694018">
    <property type="component" value="Chromosome"/>
</dbReference>
<reference evidence="1" key="1">
    <citation type="journal article" date="2021" name="Environ. Microbiol.">
        <title>New insights into the diversity and evolution of the archaeal mobilome from three complete genomes of Saccharolobus shibatae.</title>
        <authorList>
            <person name="Medvedeva S."/>
            <person name="Brandt D."/>
            <person name="Cvirkaite-Krupovic V."/>
            <person name="Liu Y."/>
            <person name="Severinov K."/>
            <person name="Ishino S."/>
            <person name="Ishino Y."/>
            <person name="Prangishvili D."/>
            <person name="Kalinowski J."/>
            <person name="Krupovic M."/>
        </authorList>
    </citation>
    <scope>NUCLEOTIDE SEQUENCE</scope>
    <source>
        <strain evidence="1">B12</strain>
    </source>
</reference>
<name>A0A8F5GU31_SACSH</name>
<organism evidence="1 2">
    <name type="scientific">Saccharolobus shibatae (strain ATCC 51178 / DSM 5389 / JCM 8931 / NBRC 15437 / B12)</name>
    <name type="common">Sulfolobus shibatae</name>
    <dbReference type="NCBI Taxonomy" id="523848"/>
    <lineage>
        <taxon>Archaea</taxon>
        <taxon>Thermoproteota</taxon>
        <taxon>Thermoprotei</taxon>
        <taxon>Sulfolobales</taxon>
        <taxon>Sulfolobaceae</taxon>
        <taxon>Saccharolobus</taxon>
    </lineage>
</organism>
<evidence type="ECO:0000313" key="1">
    <source>
        <dbReference type="EMBL" id="QXJ28982.1"/>
    </source>
</evidence>
<protein>
    <recommendedName>
        <fullName evidence="3">2-keto-4-pentenoate hydratase</fullName>
    </recommendedName>
</protein>
<dbReference type="OrthoDB" id="38489at2157"/>
<evidence type="ECO:0008006" key="3">
    <source>
        <dbReference type="Google" id="ProtNLM"/>
    </source>
</evidence>